<evidence type="ECO:0000256" key="3">
    <source>
        <dbReference type="ARBA" id="ARBA00022801"/>
    </source>
</evidence>
<evidence type="ECO:0000313" key="11">
    <source>
        <dbReference type="Proteomes" id="UP000469558"/>
    </source>
</evidence>
<dbReference type="GO" id="GO:0005634">
    <property type="term" value="C:nucleus"/>
    <property type="evidence" value="ECO:0007669"/>
    <property type="project" value="UniProtKB-SubCell"/>
</dbReference>
<evidence type="ECO:0000313" key="10">
    <source>
        <dbReference type="EMBL" id="TVY71254.1"/>
    </source>
</evidence>
<dbReference type="PROSITE" id="PS51192">
    <property type="entry name" value="HELICASE_ATP_BIND_1"/>
    <property type="match status" value="1"/>
</dbReference>
<keyword evidence="11" id="KW-1185">Reference proteome</keyword>
<evidence type="ECO:0000256" key="1">
    <source>
        <dbReference type="ARBA" id="ARBA00005446"/>
    </source>
</evidence>
<dbReference type="GO" id="GO:0043138">
    <property type="term" value="F:3'-5' DNA helicase activity"/>
    <property type="evidence" value="ECO:0007669"/>
    <property type="project" value="UniProtKB-EC"/>
</dbReference>
<evidence type="ECO:0000256" key="4">
    <source>
        <dbReference type="ARBA" id="ARBA00022806"/>
    </source>
</evidence>
<dbReference type="SMART" id="SM00490">
    <property type="entry name" value="HELICc"/>
    <property type="match status" value="1"/>
</dbReference>
<proteinExistence type="inferred from homology"/>
<dbReference type="PANTHER" id="PTHR13710:SF120">
    <property type="entry name" value="BIFUNCTIONAL 3'-5' EXONUCLEASE_ATP-DEPENDENT HELICASE WRN"/>
    <property type="match status" value="1"/>
</dbReference>
<dbReference type="GO" id="GO:0005524">
    <property type="term" value="F:ATP binding"/>
    <property type="evidence" value="ECO:0007669"/>
    <property type="project" value="UniProtKB-KW"/>
</dbReference>
<name>A0A8T9BYK9_9HELO</name>
<accession>A0A8T9BYK9</accession>
<dbReference type="SUPFAM" id="SSF52540">
    <property type="entry name" value="P-loop containing nucleoside triphosphate hydrolases"/>
    <property type="match status" value="1"/>
</dbReference>
<feature type="domain" description="Helicase ATP-binding" evidence="8">
    <location>
        <begin position="82"/>
        <end position="267"/>
    </location>
</feature>
<dbReference type="GO" id="GO:0009378">
    <property type="term" value="F:four-way junction helicase activity"/>
    <property type="evidence" value="ECO:0007669"/>
    <property type="project" value="TreeGrafter"/>
</dbReference>
<dbReference type="GO" id="GO:0000724">
    <property type="term" value="P:double-strand break repair via homologous recombination"/>
    <property type="evidence" value="ECO:0007669"/>
    <property type="project" value="TreeGrafter"/>
</dbReference>
<evidence type="ECO:0000256" key="5">
    <source>
        <dbReference type="ARBA" id="ARBA00022840"/>
    </source>
</evidence>
<dbReference type="Gene3D" id="3.40.50.300">
    <property type="entry name" value="P-loop containing nucleotide triphosphate hydrolases"/>
    <property type="match status" value="2"/>
</dbReference>
<dbReference type="InterPro" id="IPR036388">
    <property type="entry name" value="WH-like_DNA-bd_sf"/>
</dbReference>
<comment type="subcellular location">
    <subcellularLocation>
        <location evidence="7">Nucleus</location>
    </subcellularLocation>
</comment>
<dbReference type="PANTHER" id="PTHR13710">
    <property type="entry name" value="DNA HELICASE RECQ FAMILY MEMBER"/>
    <property type="match status" value="1"/>
</dbReference>
<dbReference type="GO" id="GO:0005737">
    <property type="term" value="C:cytoplasm"/>
    <property type="evidence" value="ECO:0007669"/>
    <property type="project" value="TreeGrafter"/>
</dbReference>
<keyword evidence="5 7" id="KW-0067">ATP-binding</keyword>
<gene>
    <name evidence="10" type="primary">recQ</name>
    <name evidence="10" type="ORF">LSUE1_G007153</name>
</gene>
<dbReference type="Pfam" id="PF00270">
    <property type="entry name" value="DEAD"/>
    <property type="match status" value="1"/>
</dbReference>
<comment type="catalytic activity">
    <reaction evidence="7">
        <text>ATP + H2O = ADP + phosphate + H(+)</text>
        <dbReference type="Rhea" id="RHEA:13065"/>
        <dbReference type="ChEBI" id="CHEBI:15377"/>
        <dbReference type="ChEBI" id="CHEBI:15378"/>
        <dbReference type="ChEBI" id="CHEBI:30616"/>
        <dbReference type="ChEBI" id="CHEBI:43474"/>
        <dbReference type="ChEBI" id="CHEBI:456216"/>
    </reaction>
</comment>
<dbReference type="EC" id="5.6.2.4" evidence="7"/>
<dbReference type="PROSITE" id="PS51194">
    <property type="entry name" value="HELICASE_CTER"/>
    <property type="match status" value="1"/>
</dbReference>
<dbReference type="InterPro" id="IPR014001">
    <property type="entry name" value="Helicase_ATP-bd"/>
</dbReference>
<sequence length="729" mass="80738">MAPNIEDDDTFGFSSGDEAELLDLATNFEAKGDKKRKHSSDDDDVPPAKRTALDSKSLAFATTTLTRNFGMQAFRLKQEQVISRLLAGKSAAVVFPTGGGKSLCYQIPSLVFSDVDTLTNIRGPGESGITLCVSPLIALMKDQVDALVRRGIEGVAVMDSTKTREEYMLTASKLRNGDLKLLYCAPERLNNEGFVEQMKYVRGGVRLLAVDEAHCVSEWGHAFRPDYLKVARFAQEIKAERVVCLTATATPRVASDICKAFDIDEKSGLFRTSTYRPNLQLLAESGKAKEDLYPRLCKFLKENPGPSIVYVTLQKQTEALASMLNGKGFKAKSFHAGMDTSLKTLIQEDFMRQENLIIVATIAFGMGIDKATIRNVVHYNIPSSLESYSQEIGRAGRDGKLSKCMFYVCGEDLHLREMFARGDLPSRESIRGVLENIFDSDTMRLPVGGEIQRSQIAQGKEFDIRPTTLSNIYAQLELTHHLIRATTPVYTKYTFKDGGTYNAKLKSDKSAEARAISSYAKKASKIYTIDVDAASSRLGIPRADIIRKLNNLNESGALELKPSGVLNVFKVAKALPEASKEIDKIATSIYDVMVKREQEALDRSEEMLALITAKKCFTRSLAQHFGDDLPDGKTECGHCTWCMTHVAVVQQTAPPVKFNYPAFKAILDKVPARDDPRMLARLAFGITSPRITGMKLGRDPIIGSMEDHQFMDLLNAFTKVCSKENQKKQ</sequence>
<dbReference type="InterPro" id="IPR011545">
    <property type="entry name" value="DEAD/DEAH_box_helicase_dom"/>
</dbReference>
<dbReference type="Gene3D" id="1.10.10.10">
    <property type="entry name" value="Winged helix-like DNA-binding domain superfamily/Winged helix DNA-binding domain"/>
    <property type="match status" value="1"/>
</dbReference>
<comment type="catalytic activity">
    <reaction evidence="6 7">
        <text>Couples ATP hydrolysis with the unwinding of duplex DNA by translocating in the 3'-5' direction.</text>
        <dbReference type="EC" id="5.6.2.4"/>
    </reaction>
</comment>
<dbReference type="InterPro" id="IPR004589">
    <property type="entry name" value="DNA_helicase_ATP-dep_RecQ"/>
</dbReference>
<dbReference type="SMART" id="SM00487">
    <property type="entry name" value="DEXDc"/>
    <property type="match status" value="1"/>
</dbReference>
<evidence type="ECO:0000259" key="9">
    <source>
        <dbReference type="PROSITE" id="PS51194"/>
    </source>
</evidence>
<keyword evidence="3 7" id="KW-0378">Hydrolase</keyword>
<dbReference type="EMBL" id="QGMK01001292">
    <property type="protein sequence ID" value="TVY71254.1"/>
    <property type="molecule type" value="Genomic_DNA"/>
</dbReference>
<protein>
    <recommendedName>
        <fullName evidence="7">ATP-dependent DNA helicase</fullName>
        <ecNumber evidence="7">5.6.2.4</ecNumber>
    </recommendedName>
</protein>
<dbReference type="NCBIfam" id="TIGR00614">
    <property type="entry name" value="recQ_fam"/>
    <property type="match status" value="1"/>
</dbReference>
<reference evidence="10 11" key="1">
    <citation type="submission" date="2018-05" db="EMBL/GenBank/DDBJ databases">
        <title>Genome sequencing and assembly of the regulated plant pathogen Lachnellula willkommii and related sister species for the development of diagnostic species identification markers.</title>
        <authorList>
            <person name="Giroux E."/>
            <person name="Bilodeau G."/>
        </authorList>
    </citation>
    <scope>NUCLEOTIDE SEQUENCE [LARGE SCALE GENOMIC DNA]</scope>
    <source>
        <strain evidence="10 11">CBS 268.59</strain>
    </source>
</reference>
<dbReference type="GO" id="GO:0005694">
    <property type="term" value="C:chromosome"/>
    <property type="evidence" value="ECO:0007669"/>
    <property type="project" value="TreeGrafter"/>
</dbReference>
<organism evidence="10 11">
    <name type="scientific">Lachnellula suecica</name>
    <dbReference type="NCBI Taxonomy" id="602035"/>
    <lineage>
        <taxon>Eukaryota</taxon>
        <taxon>Fungi</taxon>
        <taxon>Dikarya</taxon>
        <taxon>Ascomycota</taxon>
        <taxon>Pezizomycotina</taxon>
        <taxon>Leotiomycetes</taxon>
        <taxon>Helotiales</taxon>
        <taxon>Lachnaceae</taxon>
        <taxon>Lachnellula</taxon>
    </lineage>
</organism>
<dbReference type="Pfam" id="PF16124">
    <property type="entry name" value="RecQ_Zn_bind"/>
    <property type="match status" value="1"/>
</dbReference>
<evidence type="ECO:0000256" key="2">
    <source>
        <dbReference type="ARBA" id="ARBA00022741"/>
    </source>
</evidence>
<dbReference type="GO" id="GO:0016787">
    <property type="term" value="F:hydrolase activity"/>
    <property type="evidence" value="ECO:0007669"/>
    <property type="project" value="UniProtKB-KW"/>
</dbReference>
<dbReference type="Proteomes" id="UP000469558">
    <property type="component" value="Unassembled WGS sequence"/>
</dbReference>
<evidence type="ECO:0000256" key="7">
    <source>
        <dbReference type="RuleBase" id="RU364117"/>
    </source>
</evidence>
<dbReference type="InterPro" id="IPR032284">
    <property type="entry name" value="RecQ_Zn-bd"/>
</dbReference>
<keyword evidence="4 7" id="KW-0347">Helicase</keyword>
<dbReference type="InterPro" id="IPR027417">
    <property type="entry name" value="P-loop_NTPase"/>
</dbReference>
<evidence type="ECO:0000259" key="8">
    <source>
        <dbReference type="PROSITE" id="PS51192"/>
    </source>
</evidence>
<dbReference type="Pfam" id="PF00271">
    <property type="entry name" value="Helicase_C"/>
    <property type="match status" value="1"/>
</dbReference>
<comment type="caution">
    <text evidence="10">The sequence shown here is derived from an EMBL/GenBank/DDBJ whole genome shotgun (WGS) entry which is preliminary data.</text>
</comment>
<dbReference type="AlphaFoldDB" id="A0A8T9BYK9"/>
<keyword evidence="7" id="KW-0539">Nucleus</keyword>
<dbReference type="GO" id="GO:0003676">
    <property type="term" value="F:nucleic acid binding"/>
    <property type="evidence" value="ECO:0007669"/>
    <property type="project" value="InterPro"/>
</dbReference>
<comment type="similarity">
    <text evidence="1 7">Belongs to the helicase family. RecQ subfamily.</text>
</comment>
<keyword evidence="2 7" id="KW-0547">Nucleotide-binding</keyword>
<dbReference type="CDD" id="cd18018">
    <property type="entry name" value="DEXHc_RecQ4-like"/>
    <property type="match status" value="1"/>
</dbReference>
<feature type="domain" description="Helicase C-terminal" evidence="9">
    <location>
        <begin position="292"/>
        <end position="438"/>
    </location>
</feature>
<dbReference type="OrthoDB" id="10261556at2759"/>
<dbReference type="InterPro" id="IPR001650">
    <property type="entry name" value="Helicase_C-like"/>
</dbReference>
<evidence type="ECO:0000256" key="6">
    <source>
        <dbReference type="ARBA" id="ARBA00034617"/>
    </source>
</evidence>